<evidence type="ECO:0000313" key="10">
    <source>
        <dbReference type="EMBL" id="CAI4035230.1"/>
    </source>
</evidence>
<dbReference type="Proteomes" id="UP001161438">
    <property type="component" value="Chromosome 12"/>
</dbReference>
<name>A0AA35ISA9_SACMI</name>
<evidence type="ECO:0000256" key="7">
    <source>
        <dbReference type="SAM" id="Phobius"/>
    </source>
</evidence>
<feature type="transmembrane region" description="Helical" evidence="7">
    <location>
        <begin position="91"/>
        <end position="113"/>
    </location>
</feature>
<keyword evidence="5" id="KW-0576">Peroxisome</keyword>
<dbReference type="GO" id="GO:0007031">
    <property type="term" value="P:peroxisome organization"/>
    <property type="evidence" value="ECO:0007669"/>
    <property type="project" value="UniProtKB-ARBA"/>
</dbReference>
<dbReference type="PANTHER" id="PTHR31679:SF2">
    <property type="entry name" value="PEROXISOMAL MEMBRANE PROTEIN PEX30-RELATED"/>
    <property type="match status" value="1"/>
</dbReference>
<evidence type="ECO:0000259" key="9">
    <source>
        <dbReference type="SMART" id="SM00694"/>
    </source>
</evidence>
<evidence type="ECO:0000256" key="6">
    <source>
        <dbReference type="SAM" id="MobiDB-lite"/>
    </source>
</evidence>
<dbReference type="SMART" id="SM00693">
    <property type="entry name" value="DysFN"/>
    <property type="match status" value="1"/>
</dbReference>
<evidence type="ECO:0000256" key="2">
    <source>
        <dbReference type="ARBA" id="ARBA00022692"/>
    </source>
</evidence>
<dbReference type="PANTHER" id="PTHR31679">
    <property type="entry name" value="PEROXISOMAL MEMBRANE PROTEIN PEX30-RELATED"/>
    <property type="match status" value="1"/>
</dbReference>
<keyword evidence="2 7" id="KW-0812">Transmembrane</keyword>
<feature type="domain" description="Peroxin/Ferlin" evidence="8">
    <location>
        <begin position="284"/>
        <end position="350"/>
    </location>
</feature>
<dbReference type="GO" id="GO:0005778">
    <property type="term" value="C:peroxisomal membrane"/>
    <property type="evidence" value="ECO:0007669"/>
    <property type="project" value="UniProtKB-SubCell"/>
</dbReference>
<dbReference type="GeneID" id="80920084"/>
<evidence type="ECO:0000259" key="8">
    <source>
        <dbReference type="SMART" id="SM00693"/>
    </source>
</evidence>
<dbReference type="Pfam" id="PF06398">
    <property type="entry name" value="Pex24p"/>
    <property type="match status" value="1"/>
</dbReference>
<protein>
    <recommendedName>
        <fullName evidence="8 9">Peroxin/Ferlin domain-containing protein</fullName>
    </recommendedName>
</protein>
<dbReference type="EMBL" id="OX365768">
    <property type="protein sequence ID" value="CAI4035230.1"/>
    <property type="molecule type" value="Genomic_DNA"/>
</dbReference>
<evidence type="ECO:0000256" key="5">
    <source>
        <dbReference type="ARBA" id="ARBA00023140"/>
    </source>
</evidence>
<keyword evidence="4 7" id="KW-0472">Membrane</keyword>
<gene>
    <name evidence="10" type="primary">SMKI12G3790</name>
    <name evidence="10" type="ORF">SMKI_12G3790</name>
</gene>
<evidence type="ECO:0000256" key="3">
    <source>
        <dbReference type="ARBA" id="ARBA00022989"/>
    </source>
</evidence>
<comment type="subcellular location">
    <subcellularLocation>
        <location evidence="1">Peroxisome membrane</location>
        <topology evidence="1">Multi-pass membrane protein</topology>
    </subcellularLocation>
</comment>
<evidence type="ECO:0000256" key="4">
    <source>
        <dbReference type="ARBA" id="ARBA00023136"/>
    </source>
</evidence>
<dbReference type="RefSeq" id="XP_056078350.1">
    <property type="nucleotide sequence ID" value="XM_056224431.1"/>
</dbReference>
<feature type="compositionally biased region" description="Basic and acidic residues" evidence="6">
    <location>
        <begin position="446"/>
        <end position="469"/>
    </location>
</feature>
<sequence>MSDNTTKVHETRAKFAETLQPRIGGNTTKVIRAALEKNEAEGEVCKDNDNGSLEKVNVATSPLLTSTPPTISKALVKLYPYLILIDEVLNVITWTGTNIWSGILMLCLFIATVEYFELLVKYFGHLAIIAILWGYSLLDNHIGGTLSSSPTLEEIALLMNRVSLKSDILLSPMVNLGTQDIQRLLYTTVILSPVYVMITWLLLPPRSLILMVGLFLLTYHTPWSKVARRLLWKFKVVRLLVFYVTGLDLGGINKDQGIFATVQKQVKKLASTENANGVLSDSKPIRFTYVLYENQRRWLGIGWKPSMLSYERTPWTDEFLNEAPSPENFHLPEETNSMVWRWVDKTWRLDMTNDGAIQVPNSKARTSADPSPDEGFIYYDNTWKKPSKEDSFSKYTRRRRWVRTAELIKASDFDEKVKNSNRNSATEQKLEENGTYSLAAEQELGNSKKETGNAKKVGEPTTEETKEFVEASNINEDDFEKISSKEEEVLKSRARDRLAKVLDDSEEIDQHSSSIGRDSKKVV</sequence>
<feature type="region of interest" description="Disordered" evidence="6">
    <location>
        <begin position="416"/>
        <end position="472"/>
    </location>
</feature>
<evidence type="ECO:0000256" key="1">
    <source>
        <dbReference type="ARBA" id="ARBA00004585"/>
    </source>
</evidence>
<proteinExistence type="predicted"/>
<dbReference type="InterPro" id="IPR010482">
    <property type="entry name" value="TECPR1-like_DysF"/>
</dbReference>
<feature type="region of interest" description="Disordered" evidence="6">
    <location>
        <begin position="502"/>
        <end position="523"/>
    </location>
</feature>
<keyword evidence="11" id="KW-1185">Reference proteome</keyword>
<accession>A0AA35ISA9</accession>
<dbReference type="InterPro" id="IPR006614">
    <property type="entry name" value="Peroxin/Ferlin"/>
</dbReference>
<keyword evidence="3 7" id="KW-1133">Transmembrane helix</keyword>
<dbReference type="InterPro" id="IPR052646">
    <property type="entry name" value="Peroxisomal_PEX28-32"/>
</dbReference>
<evidence type="ECO:0000313" key="11">
    <source>
        <dbReference type="Proteomes" id="UP001161438"/>
    </source>
</evidence>
<dbReference type="AlphaFoldDB" id="A0AA35ISA9"/>
<reference evidence="10" key="1">
    <citation type="submission" date="2022-10" db="EMBL/GenBank/DDBJ databases">
        <authorList>
            <person name="Byrne P K."/>
        </authorList>
    </citation>
    <scope>NUCLEOTIDE SEQUENCE</scope>
    <source>
        <strain evidence="10">IFO1815</strain>
    </source>
</reference>
<feature type="transmembrane region" description="Helical" evidence="7">
    <location>
        <begin position="119"/>
        <end position="138"/>
    </location>
</feature>
<dbReference type="SMART" id="SM00694">
    <property type="entry name" value="DysFC"/>
    <property type="match status" value="1"/>
</dbReference>
<feature type="domain" description="Peroxin/Ferlin" evidence="9">
    <location>
        <begin position="375"/>
        <end position="408"/>
    </location>
</feature>
<organism evidence="10 11">
    <name type="scientific">Saccharomyces mikatae IFO 1815</name>
    <dbReference type="NCBI Taxonomy" id="226126"/>
    <lineage>
        <taxon>Eukaryota</taxon>
        <taxon>Fungi</taxon>
        <taxon>Dikarya</taxon>
        <taxon>Ascomycota</taxon>
        <taxon>Saccharomycotina</taxon>
        <taxon>Saccharomycetes</taxon>
        <taxon>Saccharomycetales</taxon>
        <taxon>Saccharomycetaceae</taxon>
        <taxon>Saccharomyces</taxon>
    </lineage>
</organism>